<dbReference type="EMBL" id="JBEFKJ010000003">
    <property type="protein sequence ID" value="KAL2046944.1"/>
    <property type="molecule type" value="Genomic_DNA"/>
</dbReference>
<reference evidence="1 2" key="1">
    <citation type="submission" date="2024-09" db="EMBL/GenBank/DDBJ databases">
        <title>Rethinking Asexuality: The Enigmatic Case of Functional Sexual Genes in Lepraria (Stereocaulaceae).</title>
        <authorList>
            <person name="Doellman M."/>
            <person name="Sun Y."/>
            <person name="Barcenas-Pena A."/>
            <person name="Lumbsch H.T."/>
            <person name="Grewe F."/>
        </authorList>
    </citation>
    <scope>NUCLEOTIDE SEQUENCE [LARGE SCALE GENOMIC DNA]</scope>
    <source>
        <strain evidence="1 2">Mercado 3170</strain>
    </source>
</reference>
<evidence type="ECO:0000313" key="1">
    <source>
        <dbReference type="EMBL" id="KAL2046944.1"/>
    </source>
</evidence>
<evidence type="ECO:0000313" key="2">
    <source>
        <dbReference type="Proteomes" id="UP001590950"/>
    </source>
</evidence>
<comment type="caution">
    <text evidence="1">The sequence shown here is derived from an EMBL/GenBank/DDBJ whole genome shotgun (WGS) entry which is preliminary data.</text>
</comment>
<dbReference type="Proteomes" id="UP001590950">
    <property type="component" value="Unassembled WGS sequence"/>
</dbReference>
<organism evidence="1 2">
    <name type="scientific">Stereocaulon virgatum</name>
    <dbReference type="NCBI Taxonomy" id="373712"/>
    <lineage>
        <taxon>Eukaryota</taxon>
        <taxon>Fungi</taxon>
        <taxon>Dikarya</taxon>
        <taxon>Ascomycota</taxon>
        <taxon>Pezizomycotina</taxon>
        <taxon>Lecanoromycetes</taxon>
        <taxon>OSLEUM clade</taxon>
        <taxon>Lecanoromycetidae</taxon>
        <taxon>Lecanorales</taxon>
        <taxon>Lecanorineae</taxon>
        <taxon>Stereocaulaceae</taxon>
        <taxon>Stereocaulon</taxon>
    </lineage>
</organism>
<protein>
    <submittedName>
        <fullName evidence="1">Uncharacterized protein</fullName>
    </submittedName>
</protein>
<keyword evidence="2" id="KW-1185">Reference proteome</keyword>
<accession>A0ABR4AN42</accession>
<name>A0ABR4AN42_9LECA</name>
<proteinExistence type="predicted"/>
<gene>
    <name evidence="1" type="ORF">N7G274_000962</name>
</gene>
<sequence length="105" mass="12071">MGHQQTVKTPTWPPFRGGDECVTNVQDPLRRSRIRTEHGFKILCEMDFRGSALMTVLFPSPKPPLWHWFPVVGLSFSFWQHLADDHVFVARLAVLFQLTNVAPAR</sequence>